<protein>
    <submittedName>
        <fullName evidence="6">Energy-coupling factor transporter transmembrane protein EcfT</fullName>
    </submittedName>
</protein>
<feature type="transmembrane region" description="Helical" evidence="5">
    <location>
        <begin position="115"/>
        <end position="134"/>
    </location>
</feature>
<feature type="transmembrane region" description="Helical" evidence="5">
    <location>
        <begin position="69"/>
        <end position="85"/>
    </location>
</feature>
<dbReference type="EMBL" id="JADIMF010000077">
    <property type="protein sequence ID" value="MBO8469128.1"/>
    <property type="molecule type" value="Genomic_DNA"/>
</dbReference>
<dbReference type="GO" id="GO:0005886">
    <property type="term" value="C:plasma membrane"/>
    <property type="evidence" value="ECO:0007669"/>
    <property type="project" value="UniProtKB-ARBA"/>
</dbReference>
<reference evidence="6" key="1">
    <citation type="submission" date="2020-10" db="EMBL/GenBank/DDBJ databases">
        <authorList>
            <person name="Gilroy R."/>
        </authorList>
    </citation>
    <scope>NUCLEOTIDE SEQUENCE</scope>
    <source>
        <strain evidence="6">14700</strain>
    </source>
</reference>
<evidence type="ECO:0000256" key="1">
    <source>
        <dbReference type="ARBA" id="ARBA00004141"/>
    </source>
</evidence>
<comment type="caution">
    <text evidence="6">The sequence shown here is derived from an EMBL/GenBank/DDBJ whole genome shotgun (WGS) entry which is preliminary data.</text>
</comment>
<dbReference type="CDD" id="cd16914">
    <property type="entry name" value="EcfT"/>
    <property type="match status" value="1"/>
</dbReference>
<name>A0A9D9ND84_9SPIO</name>
<dbReference type="PANTHER" id="PTHR33514">
    <property type="entry name" value="PROTEIN ABCI12, CHLOROPLASTIC"/>
    <property type="match status" value="1"/>
</dbReference>
<comment type="subcellular location">
    <subcellularLocation>
        <location evidence="1">Membrane</location>
        <topology evidence="1">Multi-pass membrane protein</topology>
    </subcellularLocation>
</comment>
<keyword evidence="3 5" id="KW-1133">Transmembrane helix</keyword>
<feature type="transmembrane region" description="Helical" evidence="5">
    <location>
        <begin position="245"/>
        <end position="265"/>
    </location>
</feature>
<gene>
    <name evidence="6" type="ORF">IAA72_05025</name>
</gene>
<organism evidence="6 7">
    <name type="scientific">Candidatus Ornithospirochaeta stercoravium</name>
    <dbReference type="NCBI Taxonomy" id="2840897"/>
    <lineage>
        <taxon>Bacteria</taxon>
        <taxon>Pseudomonadati</taxon>
        <taxon>Spirochaetota</taxon>
        <taxon>Spirochaetia</taxon>
        <taxon>Spirochaetales</taxon>
        <taxon>Spirochaetaceae</taxon>
        <taxon>Spirochaetaceae incertae sedis</taxon>
        <taxon>Candidatus Ornithospirochaeta</taxon>
    </lineage>
</organism>
<accession>A0A9D9ND84</accession>
<evidence type="ECO:0000256" key="2">
    <source>
        <dbReference type="ARBA" id="ARBA00022692"/>
    </source>
</evidence>
<feature type="transmembrane region" description="Helical" evidence="5">
    <location>
        <begin position="20"/>
        <end position="53"/>
    </location>
</feature>
<evidence type="ECO:0000256" key="4">
    <source>
        <dbReference type="ARBA" id="ARBA00023136"/>
    </source>
</evidence>
<keyword evidence="4 5" id="KW-0472">Membrane</keyword>
<reference evidence="6" key="2">
    <citation type="journal article" date="2021" name="PeerJ">
        <title>Extensive microbial diversity within the chicken gut microbiome revealed by metagenomics and culture.</title>
        <authorList>
            <person name="Gilroy R."/>
            <person name="Ravi A."/>
            <person name="Getino M."/>
            <person name="Pursley I."/>
            <person name="Horton D.L."/>
            <person name="Alikhan N.F."/>
            <person name="Baker D."/>
            <person name="Gharbi K."/>
            <person name="Hall N."/>
            <person name="Watson M."/>
            <person name="Adriaenssens E.M."/>
            <person name="Foster-Nyarko E."/>
            <person name="Jarju S."/>
            <person name="Secka A."/>
            <person name="Antonio M."/>
            <person name="Oren A."/>
            <person name="Chaudhuri R.R."/>
            <person name="La Ragione R."/>
            <person name="Hildebrand F."/>
            <person name="Pallen M.J."/>
        </authorList>
    </citation>
    <scope>NUCLEOTIDE SEQUENCE</scope>
    <source>
        <strain evidence="6">14700</strain>
    </source>
</reference>
<dbReference type="InterPro" id="IPR003339">
    <property type="entry name" value="ABC/ECF_trnsptr_transmembrane"/>
</dbReference>
<keyword evidence="2 5" id="KW-0812">Transmembrane</keyword>
<evidence type="ECO:0000256" key="3">
    <source>
        <dbReference type="ARBA" id="ARBA00022989"/>
    </source>
</evidence>
<feature type="transmembrane region" description="Helical" evidence="5">
    <location>
        <begin position="192"/>
        <end position="211"/>
    </location>
</feature>
<dbReference type="Proteomes" id="UP000810292">
    <property type="component" value="Unassembled WGS sequence"/>
</dbReference>
<proteinExistence type="predicted"/>
<evidence type="ECO:0000256" key="5">
    <source>
        <dbReference type="SAM" id="Phobius"/>
    </source>
</evidence>
<evidence type="ECO:0000313" key="6">
    <source>
        <dbReference type="EMBL" id="MBO8469128.1"/>
    </source>
</evidence>
<dbReference type="AlphaFoldDB" id="A0A9D9ND84"/>
<sequence length="266" mass="29625">MNMLGSYIPSDSFLHRQDDTIRLLSFILLFILIATSEGIVGYIVSFAVILIVYRMGKMNLMNTLRSMKRFNAFFITVFAMNAFFQPSDDPIFSFWFIVFSLRGIMLGFDMVLRVIFAVFLSAALTASSTPIAITDGIRTLLHPLSYLHIPVDEAASVLSIAISLIPIIAGESREIILSERARGVIPEDNSKAKARALSVAPLIIPLFLAAFRRAENLGTAMEARGYQSGGKSRRRIRLSVGKNEIMLIAFSIFSLFISLFVKEIII</sequence>
<feature type="transmembrane region" description="Helical" evidence="5">
    <location>
        <begin position="91"/>
        <end position="108"/>
    </location>
</feature>
<evidence type="ECO:0000313" key="7">
    <source>
        <dbReference type="Proteomes" id="UP000810292"/>
    </source>
</evidence>
<dbReference type="PANTHER" id="PTHR33514:SF13">
    <property type="entry name" value="PROTEIN ABCI12, CHLOROPLASTIC"/>
    <property type="match status" value="1"/>
</dbReference>
<dbReference type="Pfam" id="PF02361">
    <property type="entry name" value="CbiQ"/>
    <property type="match status" value="1"/>
</dbReference>